<dbReference type="SMART" id="SM00275">
    <property type="entry name" value="G_alpha"/>
    <property type="match status" value="1"/>
</dbReference>
<evidence type="ECO:0000256" key="7">
    <source>
        <dbReference type="PIRSR" id="PIRSR601019-2"/>
    </source>
</evidence>
<dbReference type="OrthoDB" id="5817230at2759"/>
<keyword evidence="5" id="KW-0807">Transducer</keyword>
<keyword evidence="8" id="KW-0812">Transmembrane</keyword>
<evidence type="ECO:0000256" key="6">
    <source>
        <dbReference type="PIRSR" id="PIRSR601019-1"/>
    </source>
</evidence>
<dbReference type="GO" id="GO:0005737">
    <property type="term" value="C:cytoplasm"/>
    <property type="evidence" value="ECO:0007669"/>
    <property type="project" value="TreeGrafter"/>
</dbReference>
<dbReference type="InterPro" id="IPR011025">
    <property type="entry name" value="GproteinA_insert"/>
</dbReference>
<name>A0A8H6X4C8_9AGAR</name>
<protein>
    <submittedName>
        <fullName evidence="9">Heterotrimeric G-protein alpha subunit</fullName>
    </submittedName>
</protein>
<dbReference type="Gene3D" id="1.10.400.10">
    <property type="entry name" value="GI Alpha 1, domain 2-like"/>
    <property type="match status" value="1"/>
</dbReference>
<evidence type="ECO:0000313" key="10">
    <source>
        <dbReference type="Proteomes" id="UP000623467"/>
    </source>
</evidence>
<evidence type="ECO:0000256" key="1">
    <source>
        <dbReference type="ARBA" id="ARBA00022723"/>
    </source>
</evidence>
<keyword evidence="2 6" id="KW-0547">Nucleotide-binding</keyword>
<dbReference type="InterPro" id="IPR001019">
    <property type="entry name" value="Gprotein_alpha_su"/>
</dbReference>
<evidence type="ECO:0000256" key="4">
    <source>
        <dbReference type="ARBA" id="ARBA00023134"/>
    </source>
</evidence>
<keyword evidence="10" id="KW-1185">Reference proteome</keyword>
<dbReference type="PANTHER" id="PTHR10218:SF369">
    <property type="entry name" value="GUANINE NUCLEOTIDE-BINDING PROTEIN ALPHA-2 SUBUNIT"/>
    <property type="match status" value="1"/>
</dbReference>
<dbReference type="GO" id="GO:0007189">
    <property type="term" value="P:adenylate cyclase-activating G protein-coupled receptor signaling pathway"/>
    <property type="evidence" value="ECO:0007669"/>
    <property type="project" value="TreeGrafter"/>
</dbReference>
<dbReference type="PRINTS" id="PR00318">
    <property type="entry name" value="GPROTEINA"/>
</dbReference>
<evidence type="ECO:0000256" key="5">
    <source>
        <dbReference type="ARBA" id="ARBA00023224"/>
    </source>
</evidence>
<feature type="transmembrane region" description="Helical" evidence="8">
    <location>
        <begin position="312"/>
        <end position="329"/>
    </location>
</feature>
<evidence type="ECO:0000256" key="8">
    <source>
        <dbReference type="SAM" id="Phobius"/>
    </source>
</evidence>
<dbReference type="InterPro" id="IPR027417">
    <property type="entry name" value="P-loop_NTPase"/>
</dbReference>
<dbReference type="PANTHER" id="PTHR10218">
    <property type="entry name" value="GTP-BINDING PROTEIN ALPHA SUBUNIT"/>
    <property type="match status" value="1"/>
</dbReference>
<dbReference type="Gene3D" id="3.40.50.300">
    <property type="entry name" value="P-loop containing nucleotide triphosphate hydrolases"/>
    <property type="match status" value="1"/>
</dbReference>
<dbReference type="GO" id="GO:0046872">
    <property type="term" value="F:metal ion binding"/>
    <property type="evidence" value="ECO:0007669"/>
    <property type="project" value="UniProtKB-KW"/>
</dbReference>
<evidence type="ECO:0000256" key="2">
    <source>
        <dbReference type="ARBA" id="ARBA00022741"/>
    </source>
</evidence>
<keyword evidence="8" id="KW-0472">Membrane</keyword>
<dbReference type="GO" id="GO:0005834">
    <property type="term" value="C:heterotrimeric G-protein complex"/>
    <property type="evidence" value="ECO:0007669"/>
    <property type="project" value="TreeGrafter"/>
</dbReference>
<dbReference type="CDD" id="cd00066">
    <property type="entry name" value="G-alpha"/>
    <property type="match status" value="1"/>
</dbReference>
<keyword evidence="1 7" id="KW-0479">Metal-binding</keyword>
<accession>A0A8H6X4C8</accession>
<dbReference type="GO" id="GO:0005525">
    <property type="term" value="F:GTP binding"/>
    <property type="evidence" value="ECO:0007669"/>
    <property type="project" value="UniProtKB-KW"/>
</dbReference>
<sequence>MGASSSRLARARSEAIDRQLKADSLQSKKEVPVLLLGSDHASKSTLVKHIKLLRGLTPEELAAFRSAIHRTVIDSVHGIVLALLTSGLDGMLAEEHRHLPDVILRVKLDNALNSEIAVAIETLWRTPAVVRLLDDNEDEVYLPDSAVYFFTQIQHLAQPEYTPTEEDVLRTPAQKNTITETRFSMGGLSIRFIDVGPLRSERKKWIHCFESCNRMRESLYLFESIINSRWFLRTSIILFFTEVDAFEAKIRKIPLARYFPEYTGGPDVIKAAKYFLWCFMQENRARLSVYPQCVFACFLFLLLPLISGSFSVPVVLFISLLSLPFLIGTNDTKCVRLVFAAIKETIIQNALKNCKILDTQVL</sequence>
<gene>
    <name evidence="9" type="ORF">MSAN_02397100</name>
</gene>
<dbReference type="Pfam" id="PF00503">
    <property type="entry name" value="G-alpha"/>
    <property type="match status" value="1"/>
</dbReference>
<reference evidence="9" key="1">
    <citation type="submission" date="2020-05" db="EMBL/GenBank/DDBJ databases">
        <title>Mycena genomes resolve the evolution of fungal bioluminescence.</title>
        <authorList>
            <person name="Tsai I.J."/>
        </authorList>
    </citation>
    <scope>NUCLEOTIDE SEQUENCE</scope>
    <source>
        <strain evidence="9">160909Yilan</strain>
    </source>
</reference>
<evidence type="ECO:0000256" key="3">
    <source>
        <dbReference type="ARBA" id="ARBA00022842"/>
    </source>
</evidence>
<dbReference type="FunFam" id="3.40.50.300:FF:000692">
    <property type="entry name" value="Guanine nucleotide-binding protein subunit alpha"/>
    <property type="match status" value="1"/>
</dbReference>
<organism evidence="9 10">
    <name type="scientific">Mycena sanguinolenta</name>
    <dbReference type="NCBI Taxonomy" id="230812"/>
    <lineage>
        <taxon>Eukaryota</taxon>
        <taxon>Fungi</taxon>
        <taxon>Dikarya</taxon>
        <taxon>Basidiomycota</taxon>
        <taxon>Agaricomycotina</taxon>
        <taxon>Agaricomycetes</taxon>
        <taxon>Agaricomycetidae</taxon>
        <taxon>Agaricales</taxon>
        <taxon>Marasmiineae</taxon>
        <taxon>Mycenaceae</taxon>
        <taxon>Mycena</taxon>
    </lineage>
</organism>
<keyword evidence="3 7" id="KW-0460">Magnesium</keyword>
<proteinExistence type="predicted"/>
<dbReference type="GO" id="GO:0031683">
    <property type="term" value="F:G-protein beta/gamma-subunit complex binding"/>
    <property type="evidence" value="ECO:0007669"/>
    <property type="project" value="InterPro"/>
</dbReference>
<dbReference type="SUPFAM" id="SSF47895">
    <property type="entry name" value="Transducin (alpha subunit), insertion domain"/>
    <property type="match status" value="1"/>
</dbReference>
<dbReference type="EMBL" id="JACAZH010000050">
    <property type="protein sequence ID" value="KAF7333951.1"/>
    <property type="molecule type" value="Genomic_DNA"/>
</dbReference>
<dbReference type="AlphaFoldDB" id="A0A8H6X4C8"/>
<feature type="binding site" evidence="6">
    <location>
        <begin position="144"/>
        <end position="145"/>
    </location>
    <ligand>
        <name>GTP</name>
        <dbReference type="ChEBI" id="CHEBI:37565"/>
    </ligand>
</feature>
<evidence type="ECO:0000313" key="9">
    <source>
        <dbReference type="EMBL" id="KAF7333951.1"/>
    </source>
</evidence>
<dbReference type="GO" id="GO:0003924">
    <property type="term" value="F:GTPase activity"/>
    <property type="evidence" value="ECO:0007669"/>
    <property type="project" value="InterPro"/>
</dbReference>
<dbReference type="PROSITE" id="PS51882">
    <property type="entry name" value="G_ALPHA"/>
    <property type="match status" value="1"/>
</dbReference>
<dbReference type="Proteomes" id="UP000623467">
    <property type="component" value="Unassembled WGS sequence"/>
</dbReference>
<keyword evidence="4 6" id="KW-0342">GTP-binding</keyword>
<dbReference type="GO" id="GO:0001664">
    <property type="term" value="F:G protein-coupled receptor binding"/>
    <property type="evidence" value="ECO:0007669"/>
    <property type="project" value="TreeGrafter"/>
</dbReference>
<dbReference type="SUPFAM" id="SSF52540">
    <property type="entry name" value="P-loop containing nucleoside triphosphate hydrolases"/>
    <property type="match status" value="1"/>
</dbReference>
<feature type="binding site" evidence="7">
    <location>
        <position position="44"/>
    </location>
    <ligand>
        <name>Mg(2+)</name>
        <dbReference type="ChEBI" id="CHEBI:18420"/>
    </ligand>
</feature>
<keyword evidence="8" id="KW-1133">Transmembrane helix</keyword>
<comment type="caution">
    <text evidence="9">The sequence shown here is derived from an EMBL/GenBank/DDBJ whole genome shotgun (WGS) entry which is preliminary data.</text>
</comment>